<feature type="region of interest" description="Disordered" evidence="1">
    <location>
        <begin position="1445"/>
        <end position="1481"/>
    </location>
</feature>
<feature type="region of interest" description="Disordered" evidence="1">
    <location>
        <begin position="2009"/>
        <end position="2030"/>
    </location>
</feature>
<evidence type="ECO:0000259" key="3">
    <source>
        <dbReference type="Pfam" id="PF20413"/>
    </source>
</evidence>
<feature type="region of interest" description="Disordered" evidence="1">
    <location>
        <begin position="2488"/>
        <end position="2508"/>
    </location>
</feature>
<dbReference type="Pfam" id="PF20413">
    <property type="entry name" value="BLTP1_N"/>
    <property type="match status" value="2"/>
</dbReference>
<feature type="compositionally biased region" description="Low complexity" evidence="1">
    <location>
        <begin position="1742"/>
        <end position="1769"/>
    </location>
</feature>
<feature type="compositionally biased region" description="Polar residues" evidence="1">
    <location>
        <begin position="2370"/>
        <end position="2396"/>
    </location>
</feature>
<feature type="region of interest" description="Disordered" evidence="1">
    <location>
        <begin position="1722"/>
        <end position="1769"/>
    </location>
</feature>
<reference evidence="5" key="1">
    <citation type="submission" date="2021-02" db="EMBL/GenBank/DDBJ databases">
        <authorList>
            <person name="Nowell W R."/>
        </authorList>
    </citation>
    <scope>NUCLEOTIDE SEQUENCE</scope>
</reference>
<proteinExistence type="predicted"/>
<feature type="compositionally biased region" description="Low complexity" evidence="1">
    <location>
        <begin position="1253"/>
        <end position="1276"/>
    </location>
</feature>
<feature type="transmembrane region" description="Helical" evidence="2">
    <location>
        <begin position="50"/>
        <end position="70"/>
    </location>
</feature>
<feature type="region of interest" description="Disordered" evidence="1">
    <location>
        <begin position="1792"/>
        <end position="1816"/>
    </location>
</feature>
<dbReference type="InterPro" id="IPR033616">
    <property type="entry name" value="BLTP1"/>
</dbReference>
<feature type="compositionally biased region" description="Basic and acidic residues" evidence="1">
    <location>
        <begin position="1211"/>
        <end position="1220"/>
    </location>
</feature>
<feature type="region of interest" description="Disordered" evidence="1">
    <location>
        <begin position="2816"/>
        <end position="2851"/>
    </location>
</feature>
<feature type="domain" description="Bridge-like lipid transfer protein family member 1 N-terminal" evidence="3">
    <location>
        <begin position="35"/>
        <end position="621"/>
    </location>
</feature>
<evidence type="ECO:0008006" key="7">
    <source>
        <dbReference type="Google" id="ProtNLM"/>
    </source>
</evidence>
<organism evidence="5 6">
    <name type="scientific">Adineta steineri</name>
    <dbReference type="NCBI Taxonomy" id="433720"/>
    <lineage>
        <taxon>Eukaryota</taxon>
        <taxon>Metazoa</taxon>
        <taxon>Spiralia</taxon>
        <taxon>Gnathifera</taxon>
        <taxon>Rotifera</taxon>
        <taxon>Eurotatoria</taxon>
        <taxon>Bdelloidea</taxon>
        <taxon>Adinetida</taxon>
        <taxon>Adinetidae</taxon>
        <taxon>Adineta</taxon>
    </lineage>
</organism>
<evidence type="ECO:0000259" key="4">
    <source>
        <dbReference type="Pfam" id="PF25040"/>
    </source>
</evidence>
<feature type="compositionally biased region" description="Polar residues" evidence="1">
    <location>
        <begin position="2490"/>
        <end position="2502"/>
    </location>
</feature>
<feature type="domain" description="Bridge-like lipid transfer protein family member 1 C-terminal" evidence="4">
    <location>
        <begin position="2850"/>
        <end position="3104"/>
    </location>
</feature>
<feature type="compositionally biased region" description="Polar residues" evidence="1">
    <location>
        <begin position="1222"/>
        <end position="1242"/>
    </location>
</feature>
<feature type="compositionally biased region" description="Acidic residues" evidence="1">
    <location>
        <begin position="2829"/>
        <end position="2844"/>
    </location>
</feature>
<feature type="compositionally biased region" description="Low complexity" evidence="1">
    <location>
        <begin position="1797"/>
        <end position="1816"/>
    </location>
</feature>
<comment type="caution">
    <text evidence="5">The sequence shown here is derived from an EMBL/GenBank/DDBJ whole genome shotgun (WGS) entry which is preliminary data.</text>
</comment>
<evidence type="ECO:0000313" key="5">
    <source>
        <dbReference type="EMBL" id="CAF3617944.1"/>
    </source>
</evidence>
<feature type="region of interest" description="Disordered" evidence="1">
    <location>
        <begin position="1209"/>
        <end position="1276"/>
    </location>
</feature>
<feature type="region of interest" description="Disordered" evidence="1">
    <location>
        <begin position="2369"/>
        <end position="2398"/>
    </location>
</feature>
<evidence type="ECO:0000256" key="2">
    <source>
        <dbReference type="SAM" id="Phobius"/>
    </source>
</evidence>
<dbReference type="PANTHER" id="PTHR31640:SF1">
    <property type="entry name" value="BRIDGE-LIKE LIPID TRANSFER PROTEIN FAMILY MEMBER 1"/>
    <property type="match status" value="1"/>
</dbReference>
<dbReference type="PANTHER" id="PTHR31640">
    <property type="entry name" value="TRANSMEMBRANE PROTEIN KIAA1109"/>
    <property type="match status" value="1"/>
</dbReference>
<keyword evidence="2" id="KW-1133">Transmembrane helix</keyword>
<dbReference type="Pfam" id="PF25040">
    <property type="entry name" value="BLTP1_C"/>
    <property type="match status" value="1"/>
</dbReference>
<dbReference type="EMBL" id="CAJOBB010000226">
    <property type="protein sequence ID" value="CAF3617944.1"/>
    <property type="molecule type" value="Genomic_DNA"/>
</dbReference>
<evidence type="ECO:0000313" key="6">
    <source>
        <dbReference type="Proteomes" id="UP000663868"/>
    </source>
</evidence>
<sequence>METITRTTTTIIYNDTYNSSDPALIPTTPSTIEAIQNEIIDYFETHREQIPLLVIVYLLTIIWILYLILYHSRIQGIILSYVLRRFYFKEATQIKFDSFSISFISGSIMFRNLHYTTGSYYIFVKDGCLVFRYWSKTKTKPLIRLKIKLYHLDVQFFSPIRSSTFSDTTNPTDDLQRGSINGISTKGDDTQSVNTIKSNEDGLFVKRLRSLFPATEIKIEHGRISAGHNTLPYGLLIRFSTINSTFTSISPSKNAPQIDLMTLMYSLKYRNLRVQLYPLKAYMGELREIPLPIPTSKPGDSGIVQVFECLDGELEYEQDVPGKVIEQPESSDPPPEVAWEFRIKCHKEVKIAYSPWADRQREALWQYFFPTFFEDYPVTPEPTVGQTRIFKTVRFKLWLDCPTILDLNFMHKKKLHQLQAELREHGSYFEATFPFSTNPDGFDTYLSMNIIRPVVRTNLSFTQFIQADKIDMTLHIHYPRLWNSIQIWTVDLTANKAQVYFVFEHKNFFQALINDWASSVPPDIYSFAPYIYDITLQGDHIEVLVPCNQGNWIDCVKENARQQQGAPENNYISVCAKSFSLTYPIPFLDFCPKATPMDITIEVKDVLARLVIPESNRLYYILEGIDAHNRFYSQNGIKSHLALSDEFEKRDGCFDCGEVSNIKILVEILLHSSPPIDINRSDLAYVQYVKTLGNRQTFHPNKLEYDVFNIEIDLGPINLFLHGLFLKKLWWVKENLFGWDQMFHDIREPELIREKKIIVHDDPLDDIIDESYPFDPRWFRPLKATLRVALHNITAHLVHHTDEEPCPLAFCERLCFEMTTDLDETRLQVFFLPVNVYVEDSIVRNKTDQHLSTGCLQLSGLVIRGHAMLSHEGLPPERETLEYAWQMEIILGKISARLTTIQLEKTLSFVKNFYLQIMEDEYTLGRSPYIDKAKWIEKLKYDVLRFSLDSIDLNLIEVGNAVNVQIAPIRLCMCNMHTSLCNESLTLKVGTIQIRQLLRLYPGSWLEAGSVSVPELRINAKFECHPPTPATINEQLEFLRRHDQHSQRLHFLYNPKSQQTLNIPTILTNLKRPSYVGLATNSNILSCACLGGSTNYYTLVQGEQFFKSTFRLSDQSSFGRSLFHPELHVLHSHFIFEHKYNWTNYEHVNRLHDELDEEEIFYPFDFCGQQKQSTEQHQNININDNLLRRSVPTDLYSLSRATSLRNLKHKSVIERNEHKRSSSSIPLNNINMVSSPSPQTPGSDDYLTPNEHLSLTSASQTSLSSTLNNTNNNMESSSISSLTMMQQQSSTLSSPMHSDLNLFLASIGNKQNLSTNSSRSSSIDSLTALEEILQRQQTRNSTTFLPQKGTSSNMEYNTVPQPSLPSSSWISLRNQMKMPIPKSTLLCTTYIRYLSHYRSSTWSNIATFPPNIQQDQIDSRPILDFNCVSQGFCCSYLSEMSPSSQSFTTPLSRQPPSQQQQSQSQTSSSTTTANSRPRLSIAQTMSPVNASNVIATEREVCLRFIGAFNILLTPLMLECLTTYIEKWKTYDIHPISILDGLHVQAQTQSNPSVTSVDLSATKISLQLPKINVCLLQAGLAEDNVQLTELRTPVDIVTMSLFALSCKQIQMETILSNRDQSTAGVFKIQSITGQFRRFENDFSSIENVNIHAIQSQRCRLQFRLPNDIQTHLPLGNNKKNVGFVMNEFGLQRLCFKLINNAAKQQQQRIQILPVMIQIDETQTTRASSKHKSKRKQSTDPLLASPSTINSPINIPPATTTTNSSVVPVSSSPSSSSVFDGSIDHVWISFPEPPHHTHSTSSSSKRPRTSTTSAKQTTTAPKKLFSYTRYDWNFLSTLSPTVLGWFCVINRIQKPVEKFLRKREKRLDAVLAYFLVETKPVSTLSQSKLYDLLTPKTKYLLSHPVCQLVTELRKQFNRNTQINMNLQPNIIPDLQLLKQGIRVSCREWAQTIKQQPHKIIVQPPSSSTTTSPINSILPTTSNDQEQPPAVVRAPTMVDRVQRLIGHEFVTAHPRPPTHIPTKQHDGYDSSITNGSAIRRRTTVQNTRSNINNKDTTIEMNNDNNDISGGDGRRASSFLADAIRRFEPAVNVNNTNGYKRLSVGHDESDFEGNTSGIRLNDSNHDNETTYYTDITREYAGSVEQLFKILLEYAGVEISVSSSIEPLFEKLGQTVLASAQIKRFDVKILPNEPTNESQSLINHPPQSPPSVVQFRLPHIRPSILNTSNELAILSVTNLSIQSVCRQSLEYDQLHSANVQAGIRVQRVQQEVNLSFIRLVYQFYTVVGNALEYTGIDEITKPDTNANTNEQQNNLQDNSTILTPENGIQTLVLRSLDPNILHLDNNELDNAERQCWKKLRELVSNYRIVPEIKPNQPSIISRKQQRSGSQPPNEHVPQQQHPTRHMAINVTNETLLLSSFGWLIIDEIHYAASLGGLKVDGCMKKVQGNVSLSQRLRALQSTTNNQNTKKYDGSLILQIGSTSLSLKETLSTSTDNLPSTNIPTVHPSSSSTTSSTRQISVLDIIVGKSQALTSLQTRGINLTLSGVTNIGTIAMDVPLRPQEVHDLVNRAGRLITSYVQEFLPDDTQQTSSIPTTTNTDNELINTSLNDTIEEPTTPIPLEQTITRKRLGTRRRDTINRNINPRPLETQQNLSTSSKRPIFEAHITAHCQGMTFSTTLLSTLKAQYKIGVVEGVANIGGMKSRFTAIIHEHALHFLNNNNHDHQQPPTVSSDNHVRIDFPEIRCYGNYSIQQEQENKTKGHLNLRTKIDVLKLTITADFLAQLVFVSKVIIHEINEILAKVSGFDQFHFGATKHTRLSSSSTVPIMRIGSTDTENENEDDDEDDDEPEKDQQTTPPTLFTYKIDISMKGFEVMGQTPSNTIVKFENGDKKVPIFVKLTNYDEKNSLLLYNKPLINALLNIKLSLGQLLHTGSFQDAAYFETKLLLKNSLQSDDPDKEAYFIRLTKPSFYWQPGAIDKGILFWLNYKNTYEHWNEQRGAFTTPTSDSTRLRSIVNVPTSPAPNRELNLMFQLHIVDLGIAIPLQQYDPPTKLSTTDNITPSGLTTQQSIPTLDESSDFLVFTLDKTTISACSCGAIISSSSFEGFVFVFL</sequence>
<name>A0A818PCD5_9BILA</name>
<protein>
    <recommendedName>
        <fullName evidence="7">Fragile site-associated protein C-terminal domain-containing protein</fullName>
    </recommendedName>
</protein>
<gene>
    <name evidence="5" type="ORF">KXQ929_LOCUS5996</name>
</gene>
<keyword evidence="2" id="KW-0472">Membrane</keyword>
<evidence type="ECO:0000256" key="1">
    <source>
        <dbReference type="SAM" id="MobiDB-lite"/>
    </source>
</evidence>
<keyword evidence="2" id="KW-0812">Transmembrane</keyword>
<dbReference type="Proteomes" id="UP000663868">
    <property type="component" value="Unassembled WGS sequence"/>
</dbReference>
<feature type="compositionally biased region" description="Low complexity" evidence="1">
    <location>
        <begin position="1448"/>
        <end position="1472"/>
    </location>
</feature>
<accession>A0A818PCD5</accession>
<dbReference type="InterPro" id="IPR056742">
    <property type="entry name" value="BLTP1_C"/>
</dbReference>
<dbReference type="InterPro" id="IPR047104">
    <property type="entry name" value="BLTP1_N"/>
</dbReference>
<feature type="domain" description="Bridge-like lipid transfer protein family member 1 N-terminal" evidence="3">
    <location>
        <begin position="698"/>
        <end position="1053"/>
    </location>
</feature>